<evidence type="ECO:0000313" key="4">
    <source>
        <dbReference type="Proteomes" id="UP000265719"/>
    </source>
</evidence>
<dbReference type="RefSeq" id="WP_170163013.1">
    <property type="nucleotide sequence ID" value="NZ_CP063196.1"/>
</dbReference>
<reference evidence="3" key="1">
    <citation type="submission" date="2020-10" db="EMBL/GenBank/DDBJ databases">
        <title>De novo genome project of the cellulose decomposer Thermobifida halotolerans type strain.</title>
        <authorList>
            <person name="Nagy I."/>
            <person name="Horvath B."/>
            <person name="Kukolya J."/>
            <person name="Nagy I."/>
            <person name="Orsini M."/>
        </authorList>
    </citation>
    <scope>NUCLEOTIDE SEQUENCE</scope>
    <source>
        <strain evidence="3">DSM 44931</strain>
    </source>
</reference>
<organism evidence="3 4">
    <name type="scientific">Thermobifida halotolerans</name>
    <dbReference type="NCBI Taxonomy" id="483545"/>
    <lineage>
        <taxon>Bacteria</taxon>
        <taxon>Bacillati</taxon>
        <taxon>Actinomycetota</taxon>
        <taxon>Actinomycetes</taxon>
        <taxon>Streptosporangiales</taxon>
        <taxon>Nocardiopsidaceae</taxon>
        <taxon>Thermobifida</taxon>
    </lineage>
</organism>
<dbReference type="SUPFAM" id="SSF143120">
    <property type="entry name" value="YefM-like"/>
    <property type="match status" value="1"/>
</dbReference>
<comment type="similarity">
    <text evidence="1">Belongs to the phD/YefM antitoxin family.</text>
</comment>
<dbReference type="Proteomes" id="UP000265719">
    <property type="component" value="Chromosome"/>
</dbReference>
<dbReference type="AlphaFoldDB" id="A0AA97LZS8"/>
<name>A0AA97LZS8_9ACTN</name>
<protein>
    <submittedName>
        <fullName evidence="3">Type II toxin-antitoxin system prevent-host-death family antitoxin</fullName>
    </submittedName>
</protein>
<evidence type="ECO:0000313" key="3">
    <source>
        <dbReference type="EMBL" id="UOE20994.1"/>
    </source>
</evidence>
<accession>A0AA97LZS8</accession>
<evidence type="ECO:0000256" key="1">
    <source>
        <dbReference type="ARBA" id="ARBA00009981"/>
    </source>
</evidence>
<dbReference type="EMBL" id="CP063196">
    <property type="protein sequence ID" value="UOE20994.1"/>
    <property type="molecule type" value="Genomic_DNA"/>
</dbReference>
<dbReference type="NCBIfam" id="TIGR01552">
    <property type="entry name" value="phd_fam"/>
    <property type="match status" value="1"/>
</dbReference>
<keyword evidence="4" id="KW-1185">Reference proteome</keyword>
<dbReference type="KEGG" id="thao:NI17_007470"/>
<sequence length="97" mass="10912">MAGPLRDDVRDCSTPHHVGHLVTRTGEAVTTTRYGRPEAVLVSAEAYEELRQLRRDRDRRRVTELAAADERGETTWTRSPARSRQELVDGLGDALDL</sequence>
<proteinExistence type="inferred from homology"/>
<dbReference type="Gene3D" id="3.40.1620.10">
    <property type="entry name" value="YefM-like domain"/>
    <property type="match status" value="1"/>
</dbReference>
<gene>
    <name evidence="3" type="ORF">NI17_007470</name>
</gene>
<evidence type="ECO:0000256" key="2">
    <source>
        <dbReference type="SAM" id="MobiDB-lite"/>
    </source>
</evidence>
<feature type="region of interest" description="Disordered" evidence="2">
    <location>
        <begin position="65"/>
        <end position="97"/>
    </location>
</feature>
<dbReference type="InterPro" id="IPR036165">
    <property type="entry name" value="YefM-like_sf"/>
</dbReference>